<dbReference type="AlphaFoldDB" id="C0QRF6"/>
<dbReference type="PANTHER" id="PTHR30572:SF4">
    <property type="entry name" value="ABC TRANSPORTER PERMEASE YTRF"/>
    <property type="match status" value="1"/>
</dbReference>
<feature type="transmembrane region" description="Helical" evidence="7">
    <location>
        <begin position="20"/>
        <end position="43"/>
    </location>
</feature>
<evidence type="ECO:0000259" key="8">
    <source>
        <dbReference type="Pfam" id="PF02687"/>
    </source>
</evidence>
<proteinExistence type="inferred from homology"/>
<sequence>MAKFTGIFSESLTAVKSFKLRTFFSVIGIAFGIASLSIIVAAVEGAFKRAYEVVESFGPDSVLIFGGSQEQKGIRSRQKTLTIYDIKDLKRAFPEIKIIMPIVRVRTKVYYRGNVEETRLYGVDTNFEEAWSWYLLEGRMFTDQELKRKENLCIIGKYIKETLFKNEDPLGKSIILNRLPCRVIGVLSERGTTPTGRNLDNRVLMPYTTVMYKINHDPVYISSIRIRYYPGVDLSSVIKETERFLIMKHHARKDDFFILSPTEILNFLVALTGTLILFLGFSSTISLSIGGFVLANLFLLSVSERKKEIGIRKALGAKKKDIMLQFITEAVIITSIGAFIGFGLGVISAKLLKNIVDFPVHFSIEGFLIALVVSFIVGVVSSLNPALKAANLNPIEAIRG</sequence>
<evidence type="ECO:0000256" key="7">
    <source>
        <dbReference type="SAM" id="Phobius"/>
    </source>
</evidence>
<evidence type="ECO:0000256" key="2">
    <source>
        <dbReference type="ARBA" id="ARBA00022475"/>
    </source>
</evidence>
<keyword evidence="5 7" id="KW-0472">Membrane</keyword>
<feature type="domain" description="MacB-like periplasmic core" evidence="9">
    <location>
        <begin position="22"/>
        <end position="242"/>
    </location>
</feature>
<name>C0QRF6_PERMH</name>
<evidence type="ECO:0000256" key="5">
    <source>
        <dbReference type="ARBA" id="ARBA00023136"/>
    </source>
</evidence>
<dbReference type="PANTHER" id="PTHR30572">
    <property type="entry name" value="MEMBRANE COMPONENT OF TRANSPORTER-RELATED"/>
    <property type="match status" value="1"/>
</dbReference>
<dbReference type="Proteomes" id="UP000001366">
    <property type="component" value="Chromosome"/>
</dbReference>
<dbReference type="STRING" id="123214.PERMA_1484"/>
<keyword evidence="11" id="KW-1185">Reference proteome</keyword>
<dbReference type="Pfam" id="PF12704">
    <property type="entry name" value="MacB_PCD"/>
    <property type="match status" value="1"/>
</dbReference>
<gene>
    <name evidence="10" type="ordered locus">PERMA_1484</name>
</gene>
<keyword evidence="2" id="KW-1003">Cell membrane</keyword>
<dbReference type="GO" id="GO:0005886">
    <property type="term" value="C:plasma membrane"/>
    <property type="evidence" value="ECO:0007669"/>
    <property type="project" value="UniProtKB-SubCell"/>
</dbReference>
<dbReference type="InterPro" id="IPR025857">
    <property type="entry name" value="MacB_PCD"/>
</dbReference>
<evidence type="ECO:0000256" key="4">
    <source>
        <dbReference type="ARBA" id="ARBA00022989"/>
    </source>
</evidence>
<evidence type="ECO:0000256" key="1">
    <source>
        <dbReference type="ARBA" id="ARBA00004651"/>
    </source>
</evidence>
<dbReference type="RefSeq" id="WP_012676064.1">
    <property type="nucleotide sequence ID" value="NC_012440.1"/>
</dbReference>
<protein>
    <submittedName>
        <fullName evidence="10">ABC-type transport system, permease component</fullName>
    </submittedName>
</protein>
<keyword evidence="4 7" id="KW-1133">Transmembrane helix</keyword>
<feature type="transmembrane region" description="Helical" evidence="7">
    <location>
        <begin position="256"/>
        <end position="279"/>
    </location>
</feature>
<dbReference type="Pfam" id="PF02687">
    <property type="entry name" value="FtsX"/>
    <property type="match status" value="1"/>
</dbReference>
<feature type="transmembrane region" description="Helical" evidence="7">
    <location>
        <begin position="367"/>
        <end position="387"/>
    </location>
</feature>
<evidence type="ECO:0000313" key="10">
    <source>
        <dbReference type="EMBL" id="ACO03825.1"/>
    </source>
</evidence>
<dbReference type="eggNOG" id="COG0577">
    <property type="taxonomic scope" value="Bacteria"/>
</dbReference>
<dbReference type="InterPro" id="IPR050250">
    <property type="entry name" value="Macrolide_Exporter_MacB"/>
</dbReference>
<reference evidence="10 11" key="1">
    <citation type="journal article" date="2009" name="J. Bacteriol.">
        <title>Complete and draft genome sequences of six members of the Aquificales.</title>
        <authorList>
            <person name="Reysenbach A.L."/>
            <person name="Hamamura N."/>
            <person name="Podar M."/>
            <person name="Griffiths E."/>
            <person name="Ferreira S."/>
            <person name="Hochstein R."/>
            <person name="Heidelberg J."/>
            <person name="Johnson J."/>
            <person name="Mead D."/>
            <person name="Pohorille A."/>
            <person name="Sarmiento M."/>
            <person name="Schweighofer K."/>
            <person name="Seshadri R."/>
            <person name="Voytek M.A."/>
        </authorList>
    </citation>
    <scope>NUCLEOTIDE SEQUENCE [LARGE SCALE GENOMIC DNA]</scope>
    <source>
        <strain evidence="11">DSM 14350 / EX-H1</strain>
    </source>
</reference>
<dbReference type="PaxDb" id="123214-PERMA_1484"/>
<evidence type="ECO:0000259" key="9">
    <source>
        <dbReference type="Pfam" id="PF12704"/>
    </source>
</evidence>
<comment type="subcellular location">
    <subcellularLocation>
        <location evidence="1">Cell membrane</location>
        <topology evidence="1">Multi-pass membrane protein</topology>
    </subcellularLocation>
</comment>
<keyword evidence="3 7" id="KW-0812">Transmembrane</keyword>
<evidence type="ECO:0000256" key="3">
    <source>
        <dbReference type="ARBA" id="ARBA00022692"/>
    </source>
</evidence>
<evidence type="ECO:0000313" key="11">
    <source>
        <dbReference type="Proteomes" id="UP000001366"/>
    </source>
</evidence>
<accession>C0QRF6</accession>
<feature type="transmembrane region" description="Helical" evidence="7">
    <location>
        <begin position="322"/>
        <end position="347"/>
    </location>
</feature>
<dbReference type="HOGENOM" id="CLU_000604_8_0_0"/>
<dbReference type="InterPro" id="IPR003838">
    <property type="entry name" value="ABC3_permease_C"/>
</dbReference>
<dbReference type="GO" id="GO:0022857">
    <property type="term" value="F:transmembrane transporter activity"/>
    <property type="evidence" value="ECO:0007669"/>
    <property type="project" value="TreeGrafter"/>
</dbReference>
<comment type="similarity">
    <text evidence="6">Belongs to the ABC-4 integral membrane protein family.</text>
</comment>
<organism evidence="10 11">
    <name type="scientific">Persephonella marina (strain DSM 14350 / EX-H1)</name>
    <dbReference type="NCBI Taxonomy" id="123214"/>
    <lineage>
        <taxon>Bacteria</taxon>
        <taxon>Pseudomonadati</taxon>
        <taxon>Aquificota</taxon>
        <taxon>Aquificia</taxon>
        <taxon>Aquificales</taxon>
        <taxon>Hydrogenothermaceae</taxon>
        <taxon>Persephonella</taxon>
    </lineage>
</organism>
<evidence type="ECO:0000256" key="6">
    <source>
        <dbReference type="ARBA" id="ARBA00038076"/>
    </source>
</evidence>
<dbReference type="OrthoDB" id="9770099at2"/>
<feature type="domain" description="ABC3 transporter permease C-terminal" evidence="8">
    <location>
        <begin position="281"/>
        <end position="394"/>
    </location>
</feature>
<feature type="transmembrane region" description="Helical" evidence="7">
    <location>
        <begin position="285"/>
        <end position="302"/>
    </location>
</feature>
<dbReference type="KEGG" id="pmx:PERMA_1484"/>
<dbReference type="EMBL" id="CP001230">
    <property type="protein sequence ID" value="ACO03825.1"/>
    <property type="molecule type" value="Genomic_DNA"/>
</dbReference>